<dbReference type="InterPro" id="IPR001623">
    <property type="entry name" value="DnaJ_domain"/>
</dbReference>
<dbReference type="PRINTS" id="PR00625">
    <property type="entry name" value="JDOMAIN"/>
</dbReference>
<dbReference type="InterPro" id="IPR011990">
    <property type="entry name" value="TPR-like_helical_dom_sf"/>
</dbReference>
<evidence type="ECO:0000313" key="4">
    <source>
        <dbReference type="Proteomes" id="UP000315525"/>
    </source>
</evidence>
<evidence type="ECO:0000259" key="2">
    <source>
        <dbReference type="PROSITE" id="PS50076"/>
    </source>
</evidence>
<dbReference type="InterPro" id="IPR051938">
    <property type="entry name" value="Apopto_cytoskel_mod"/>
</dbReference>
<sequence length="238" mass="26967">MFSPLRLASHLLDLRPQGVTADMRDYYSVLGVGTNATKKEIRNAYLELAREWHPDHQVKKGQWIVVNEKFAEITEAYGVLTDDQKRVIYDKQLKQGVKVLQTHRTAAKTQAEKAFKNGVEYLRRKEYSSAHALFKAAVNLGGNVGKYQSYQGLAQAYTGYRVAEALELCRAAIKSELYNSDLYVNLAVVYQLAGRDADCKKYLTEALRWNAKDKRAADMLAEIRKKGGLLRRIFGKGD</sequence>
<dbReference type="Gene3D" id="1.10.287.110">
    <property type="entry name" value="DnaJ domain"/>
    <property type="match status" value="1"/>
</dbReference>
<evidence type="ECO:0000256" key="1">
    <source>
        <dbReference type="ARBA" id="ARBA00023186"/>
    </source>
</evidence>
<dbReference type="Gene3D" id="1.25.40.10">
    <property type="entry name" value="Tetratricopeptide repeat domain"/>
    <property type="match status" value="1"/>
</dbReference>
<dbReference type="SUPFAM" id="SSF48452">
    <property type="entry name" value="TPR-like"/>
    <property type="match status" value="1"/>
</dbReference>
<evidence type="ECO:0000313" key="3">
    <source>
        <dbReference type="EMBL" id="TET46352.1"/>
    </source>
</evidence>
<dbReference type="PANTHER" id="PTHR44145:SF3">
    <property type="entry name" value="DNAJ HOMOLOG SUBFAMILY A MEMBER 3, MITOCHONDRIAL"/>
    <property type="match status" value="1"/>
</dbReference>
<protein>
    <recommendedName>
        <fullName evidence="2">J domain-containing protein</fullName>
    </recommendedName>
</protein>
<dbReference type="PROSITE" id="PS50076">
    <property type="entry name" value="DNAJ_2"/>
    <property type="match status" value="1"/>
</dbReference>
<reference evidence="3 4" key="1">
    <citation type="submission" date="2019-03" db="EMBL/GenBank/DDBJ databases">
        <title>Metabolic potential of uncultured bacteria and archaea associated with petroleum seepage in deep-sea sediments.</title>
        <authorList>
            <person name="Dong X."/>
            <person name="Hubert C."/>
        </authorList>
    </citation>
    <scope>NUCLEOTIDE SEQUENCE [LARGE SCALE GENOMIC DNA]</scope>
    <source>
        <strain evidence="3">E44_bin18</strain>
    </source>
</reference>
<dbReference type="PANTHER" id="PTHR44145">
    <property type="entry name" value="DNAJ HOMOLOG SUBFAMILY A MEMBER 3, MITOCHONDRIAL"/>
    <property type="match status" value="1"/>
</dbReference>
<comment type="caution">
    <text evidence="3">The sequence shown here is derived from an EMBL/GenBank/DDBJ whole genome shotgun (WGS) entry which is preliminary data.</text>
</comment>
<name>A0A523UUV9_UNCT6</name>
<organism evidence="3 4">
    <name type="scientific">candidate division TA06 bacterium</name>
    <dbReference type="NCBI Taxonomy" id="2250710"/>
    <lineage>
        <taxon>Bacteria</taxon>
        <taxon>Bacteria division TA06</taxon>
    </lineage>
</organism>
<dbReference type="CDD" id="cd06257">
    <property type="entry name" value="DnaJ"/>
    <property type="match status" value="1"/>
</dbReference>
<dbReference type="SMART" id="SM00271">
    <property type="entry name" value="DnaJ"/>
    <property type="match status" value="1"/>
</dbReference>
<dbReference type="AlphaFoldDB" id="A0A523UUV9"/>
<dbReference type="EMBL" id="SOJN01000056">
    <property type="protein sequence ID" value="TET46352.1"/>
    <property type="molecule type" value="Genomic_DNA"/>
</dbReference>
<gene>
    <name evidence="3" type="ORF">E3J62_04475</name>
</gene>
<dbReference type="SUPFAM" id="SSF46565">
    <property type="entry name" value="Chaperone J-domain"/>
    <property type="match status" value="1"/>
</dbReference>
<proteinExistence type="predicted"/>
<keyword evidence="1" id="KW-0143">Chaperone</keyword>
<dbReference type="InterPro" id="IPR036869">
    <property type="entry name" value="J_dom_sf"/>
</dbReference>
<dbReference type="Pfam" id="PF00226">
    <property type="entry name" value="DnaJ"/>
    <property type="match status" value="1"/>
</dbReference>
<accession>A0A523UUV9</accession>
<dbReference type="Proteomes" id="UP000315525">
    <property type="component" value="Unassembled WGS sequence"/>
</dbReference>
<feature type="domain" description="J" evidence="2">
    <location>
        <begin position="25"/>
        <end position="93"/>
    </location>
</feature>